<feature type="compositionally biased region" description="Pro residues" evidence="1">
    <location>
        <begin position="28"/>
        <end position="45"/>
    </location>
</feature>
<feature type="region of interest" description="Disordered" evidence="1">
    <location>
        <begin position="1"/>
        <end position="71"/>
    </location>
</feature>
<proteinExistence type="predicted"/>
<dbReference type="AlphaFoldDB" id="A0A5C3PEQ1"/>
<organism evidence="3 4">
    <name type="scientific">Polyporus arcularius HHB13444</name>
    <dbReference type="NCBI Taxonomy" id="1314778"/>
    <lineage>
        <taxon>Eukaryota</taxon>
        <taxon>Fungi</taxon>
        <taxon>Dikarya</taxon>
        <taxon>Basidiomycota</taxon>
        <taxon>Agaricomycotina</taxon>
        <taxon>Agaricomycetes</taxon>
        <taxon>Polyporales</taxon>
        <taxon>Polyporaceae</taxon>
        <taxon>Polyporus</taxon>
    </lineage>
</organism>
<keyword evidence="2" id="KW-0472">Membrane</keyword>
<keyword evidence="2" id="KW-0812">Transmembrane</keyword>
<feature type="transmembrane region" description="Helical" evidence="2">
    <location>
        <begin position="79"/>
        <end position="102"/>
    </location>
</feature>
<name>A0A5C3PEQ1_9APHY</name>
<evidence type="ECO:0000313" key="3">
    <source>
        <dbReference type="EMBL" id="TFK87741.1"/>
    </source>
</evidence>
<dbReference type="Gene3D" id="6.10.110.10">
    <property type="match status" value="1"/>
</dbReference>
<reference evidence="3 4" key="1">
    <citation type="journal article" date="2019" name="Nat. Ecol. Evol.">
        <title>Megaphylogeny resolves global patterns of mushroom evolution.</title>
        <authorList>
            <person name="Varga T."/>
            <person name="Krizsan K."/>
            <person name="Foldi C."/>
            <person name="Dima B."/>
            <person name="Sanchez-Garcia M."/>
            <person name="Sanchez-Ramirez S."/>
            <person name="Szollosi G.J."/>
            <person name="Szarkandi J.G."/>
            <person name="Papp V."/>
            <person name="Albert L."/>
            <person name="Andreopoulos W."/>
            <person name="Angelini C."/>
            <person name="Antonin V."/>
            <person name="Barry K.W."/>
            <person name="Bougher N.L."/>
            <person name="Buchanan P."/>
            <person name="Buyck B."/>
            <person name="Bense V."/>
            <person name="Catcheside P."/>
            <person name="Chovatia M."/>
            <person name="Cooper J."/>
            <person name="Damon W."/>
            <person name="Desjardin D."/>
            <person name="Finy P."/>
            <person name="Geml J."/>
            <person name="Haridas S."/>
            <person name="Hughes K."/>
            <person name="Justo A."/>
            <person name="Karasinski D."/>
            <person name="Kautmanova I."/>
            <person name="Kiss B."/>
            <person name="Kocsube S."/>
            <person name="Kotiranta H."/>
            <person name="LaButti K.M."/>
            <person name="Lechner B.E."/>
            <person name="Liimatainen K."/>
            <person name="Lipzen A."/>
            <person name="Lukacs Z."/>
            <person name="Mihaltcheva S."/>
            <person name="Morgado L.N."/>
            <person name="Niskanen T."/>
            <person name="Noordeloos M.E."/>
            <person name="Ohm R.A."/>
            <person name="Ortiz-Santana B."/>
            <person name="Ovrebo C."/>
            <person name="Racz N."/>
            <person name="Riley R."/>
            <person name="Savchenko A."/>
            <person name="Shiryaev A."/>
            <person name="Soop K."/>
            <person name="Spirin V."/>
            <person name="Szebenyi C."/>
            <person name="Tomsovsky M."/>
            <person name="Tulloss R.E."/>
            <person name="Uehling J."/>
            <person name="Grigoriev I.V."/>
            <person name="Vagvolgyi C."/>
            <person name="Papp T."/>
            <person name="Martin F.M."/>
            <person name="Miettinen O."/>
            <person name="Hibbett D.S."/>
            <person name="Nagy L.G."/>
        </authorList>
    </citation>
    <scope>NUCLEOTIDE SEQUENCE [LARGE SCALE GENOMIC DNA]</scope>
    <source>
        <strain evidence="3 4">HHB13444</strain>
    </source>
</reference>
<protein>
    <submittedName>
        <fullName evidence="3">Uncharacterized protein</fullName>
    </submittedName>
</protein>
<accession>A0A5C3PEQ1</accession>
<dbReference type="EMBL" id="ML211140">
    <property type="protein sequence ID" value="TFK87741.1"/>
    <property type="molecule type" value="Genomic_DNA"/>
</dbReference>
<evidence type="ECO:0000313" key="4">
    <source>
        <dbReference type="Proteomes" id="UP000308197"/>
    </source>
</evidence>
<feature type="compositionally biased region" description="Basic and acidic residues" evidence="1">
    <location>
        <begin position="9"/>
        <end position="27"/>
    </location>
</feature>
<keyword evidence="2" id="KW-1133">Transmembrane helix</keyword>
<evidence type="ECO:0000256" key="2">
    <source>
        <dbReference type="SAM" id="Phobius"/>
    </source>
</evidence>
<sequence length="217" mass="21670">MVVLDSSDDVGKTPRTETDPTDPKNDDLPPPYTEEPHDGLPPPSCTCPHAEDKPARGTQAEQPNAESERPNIGRMVGGAALIAIAAPVLAVAGAAVALPVIGFGTGGVIGGSLAAVIQSAVYGGSTCGLFSVFQAAGATIVAPSVSSVLGATTATVVGGRLIAGASAESEAEEQDGSPASNAVDGRATDAARCPCVDCVCTVDCECDCRRGREGQHD</sequence>
<dbReference type="Proteomes" id="UP000308197">
    <property type="component" value="Unassembled WGS sequence"/>
</dbReference>
<dbReference type="InterPro" id="IPR038213">
    <property type="entry name" value="IFI6/IFI27-like_sf"/>
</dbReference>
<keyword evidence="4" id="KW-1185">Reference proteome</keyword>
<feature type="transmembrane region" description="Helical" evidence="2">
    <location>
        <begin position="108"/>
        <end position="133"/>
    </location>
</feature>
<evidence type="ECO:0000256" key="1">
    <source>
        <dbReference type="SAM" id="MobiDB-lite"/>
    </source>
</evidence>
<dbReference type="InParanoid" id="A0A5C3PEQ1"/>
<gene>
    <name evidence="3" type="ORF">K466DRAFT_652985</name>
</gene>